<dbReference type="RefSeq" id="XP_014563205.1">
    <property type="nucleotide sequence ID" value="XM_014707719.1"/>
</dbReference>
<dbReference type="AlphaFoldDB" id="A0A0B2UII3"/>
<dbReference type="EMBL" id="JOKQ01000009">
    <property type="protein sequence ID" value="KHN69163.1"/>
    <property type="molecule type" value="Genomic_DNA"/>
</dbReference>
<name>A0A0B2UII3_9MICR</name>
<gene>
    <name evidence="1" type="ORF">M896_090890</name>
</gene>
<accession>A0A0B2UII3</accession>
<keyword evidence="2" id="KW-1185">Reference proteome</keyword>
<sequence>MQRMRFADIRPVRPDDFVFDETICTIKEQKPKITQDYTKEEKDCIAKKKILAVAMKKTVWPQKKSQKKELETMWEADLSKADQGHFDQRGNFVIGIPPKASFLWLVKKSQSVLGPLTSNELRSMIEDGSIADSYIRRDVDKGFLPYNSVVNDLGDLLTSYKVDEYFQKNAVANSPPQKPQEFFEDLSSMSLKKEPMKGIDRAEVLERCVKSRGYIHGKNPSITLAHIEKRISGKSFSEAVNIISKISGIKTIEAEEFLNMFLNESKLSILSDICPDGFVKVAPKPNKRTK</sequence>
<evidence type="ECO:0000313" key="1">
    <source>
        <dbReference type="EMBL" id="KHN69163.1"/>
    </source>
</evidence>
<dbReference type="InParanoid" id="A0A0B2UII3"/>
<evidence type="ECO:0000313" key="2">
    <source>
        <dbReference type="Proteomes" id="UP000031056"/>
    </source>
</evidence>
<protein>
    <recommendedName>
        <fullName evidence="3">GYF domain-containing protein</fullName>
    </recommendedName>
</protein>
<organism evidence="1 2">
    <name type="scientific">Ordospora colligata OC4</name>
    <dbReference type="NCBI Taxonomy" id="1354746"/>
    <lineage>
        <taxon>Eukaryota</taxon>
        <taxon>Fungi</taxon>
        <taxon>Fungi incertae sedis</taxon>
        <taxon>Microsporidia</taxon>
        <taxon>Ordosporidae</taxon>
        <taxon>Ordospora</taxon>
    </lineage>
</organism>
<reference evidence="1 2" key="1">
    <citation type="journal article" date="2014" name="MBio">
        <title>The Ordospora colligata genome; evolution of extreme reduction in microsporidia and host-to-parasite horizontal gene transfer.</title>
        <authorList>
            <person name="Pombert J.-F."/>
            <person name="Haag K.L."/>
            <person name="Beidas S."/>
            <person name="Ebert D."/>
            <person name="Keeling P.J."/>
        </authorList>
    </citation>
    <scope>NUCLEOTIDE SEQUENCE [LARGE SCALE GENOMIC DNA]</scope>
    <source>
        <strain evidence="1 2">OC4</strain>
    </source>
</reference>
<proteinExistence type="predicted"/>
<dbReference type="VEuPathDB" id="MicrosporidiaDB:M896_090890"/>
<evidence type="ECO:0008006" key="3">
    <source>
        <dbReference type="Google" id="ProtNLM"/>
    </source>
</evidence>
<dbReference type="Proteomes" id="UP000031056">
    <property type="component" value="Unassembled WGS sequence"/>
</dbReference>
<dbReference type="OrthoDB" id="2186465at2759"/>
<dbReference type="HOGENOM" id="CLU_083362_0_0_1"/>
<comment type="caution">
    <text evidence="1">The sequence shown here is derived from an EMBL/GenBank/DDBJ whole genome shotgun (WGS) entry which is preliminary data.</text>
</comment>
<dbReference type="GeneID" id="26262303"/>